<evidence type="ECO:0000313" key="1">
    <source>
        <dbReference type="EMBL" id="MBB5871146.1"/>
    </source>
</evidence>
<dbReference type="Proteomes" id="UP000587527">
    <property type="component" value="Unassembled WGS sequence"/>
</dbReference>
<proteinExistence type="predicted"/>
<gene>
    <name evidence="1" type="ORF">F4553_004525</name>
</gene>
<accession>A0A841BUL9</accession>
<dbReference type="AlphaFoldDB" id="A0A841BUL9"/>
<dbReference type="RefSeq" id="WP_184839009.1">
    <property type="nucleotide sequence ID" value="NZ_JACHMN010000002.1"/>
</dbReference>
<organism evidence="1 2">
    <name type="scientific">Allocatelliglobosispora scoriae</name>
    <dbReference type="NCBI Taxonomy" id="643052"/>
    <lineage>
        <taxon>Bacteria</taxon>
        <taxon>Bacillati</taxon>
        <taxon>Actinomycetota</taxon>
        <taxon>Actinomycetes</taxon>
        <taxon>Micromonosporales</taxon>
        <taxon>Micromonosporaceae</taxon>
        <taxon>Allocatelliglobosispora</taxon>
    </lineage>
</organism>
<name>A0A841BUL9_9ACTN</name>
<sequence>MTAPAFAATRAPARTLSCTVPELHNFAWEPIEAALSAMRSHAGEASTAGLATPFFAADRTDWTPAATLVSGDSLTALLDVAAHRWSAAPHAAAALAWKSYSYWASLPIVLGWASARRVPLLTAGQTLVRLSGGEMRFAGAAPDWAVLPDDPFAMVAPVWADGAKVIIAPDEEALLRIVRETLLDQHLDPLLDGIRERVRIGRRTLLGSVASGISYGMIRAEVGLPCGTQESLARLLTALDLDDLVEVSAEADGLAVRRKTCCLAFTLDQPKVCSGCCIR</sequence>
<protein>
    <recommendedName>
        <fullName evidence="3">Aerobactin siderophore biosynthesis IucA/IucC-like C-terminal domain-containing protein</fullName>
    </recommendedName>
</protein>
<comment type="caution">
    <text evidence="1">The sequence shown here is derived from an EMBL/GenBank/DDBJ whole genome shotgun (WGS) entry which is preliminary data.</text>
</comment>
<keyword evidence="2" id="KW-1185">Reference proteome</keyword>
<dbReference type="EMBL" id="JACHMN010000002">
    <property type="protein sequence ID" value="MBB5871146.1"/>
    <property type="molecule type" value="Genomic_DNA"/>
</dbReference>
<reference evidence="1 2" key="1">
    <citation type="submission" date="2020-08" db="EMBL/GenBank/DDBJ databases">
        <title>Sequencing the genomes of 1000 actinobacteria strains.</title>
        <authorList>
            <person name="Klenk H.-P."/>
        </authorList>
    </citation>
    <scope>NUCLEOTIDE SEQUENCE [LARGE SCALE GENOMIC DNA]</scope>
    <source>
        <strain evidence="1 2">DSM 45362</strain>
    </source>
</reference>
<evidence type="ECO:0000313" key="2">
    <source>
        <dbReference type="Proteomes" id="UP000587527"/>
    </source>
</evidence>
<evidence type="ECO:0008006" key="3">
    <source>
        <dbReference type="Google" id="ProtNLM"/>
    </source>
</evidence>